<keyword evidence="3" id="KW-1185">Reference proteome</keyword>
<reference evidence="2" key="1">
    <citation type="submission" date="2022-06" db="EMBL/GenBank/DDBJ databases">
        <title>Sequencing the genomes of 1000 actinobacteria strains.</title>
        <authorList>
            <person name="Klenk H.-P."/>
        </authorList>
    </citation>
    <scope>NUCLEOTIDE SEQUENCE</scope>
    <source>
        <strain evidence="2">DSM 46694</strain>
    </source>
</reference>
<keyword evidence="2" id="KW-0255">Endonuclease</keyword>
<dbReference type="InterPro" id="IPR005135">
    <property type="entry name" value="Endo/exonuclease/phosphatase"/>
</dbReference>
<evidence type="ECO:0000313" key="3">
    <source>
        <dbReference type="Proteomes" id="UP001139648"/>
    </source>
</evidence>
<dbReference type="Gene3D" id="3.60.10.10">
    <property type="entry name" value="Endonuclease/exonuclease/phosphatase"/>
    <property type="match status" value="1"/>
</dbReference>
<dbReference type="AlphaFoldDB" id="A0A9X2K7E6"/>
<feature type="domain" description="Endonuclease/exonuclease/phosphatase" evidence="1">
    <location>
        <begin position="11"/>
        <end position="244"/>
    </location>
</feature>
<dbReference type="Proteomes" id="UP001139648">
    <property type="component" value="Unassembled WGS sequence"/>
</dbReference>
<gene>
    <name evidence="2" type="ORF">HD597_006731</name>
</gene>
<organism evidence="2 3">
    <name type="scientific">Nonomuraea thailandensis</name>
    <dbReference type="NCBI Taxonomy" id="1188745"/>
    <lineage>
        <taxon>Bacteria</taxon>
        <taxon>Bacillati</taxon>
        <taxon>Actinomycetota</taxon>
        <taxon>Actinomycetes</taxon>
        <taxon>Streptosporangiales</taxon>
        <taxon>Streptosporangiaceae</taxon>
        <taxon>Nonomuraea</taxon>
    </lineage>
</organism>
<keyword evidence="2" id="KW-0378">Hydrolase</keyword>
<dbReference type="GO" id="GO:0016787">
    <property type="term" value="F:hydrolase activity"/>
    <property type="evidence" value="ECO:0007669"/>
    <property type="project" value="UniProtKB-KW"/>
</dbReference>
<comment type="caution">
    <text evidence="2">The sequence shown here is derived from an EMBL/GenBank/DDBJ whole genome shotgun (WGS) entry which is preliminary data.</text>
</comment>
<dbReference type="SUPFAM" id="SSF56219">
    <property type="entry name" value="DNase I-like"/>
    <property type="match status" value="1"/>
</dbReference>
<dbReference type="GO" id="GO:0004519">
    <property type="term" value="F:endonuclease activity"/>
    <property type="evidence" value="ECO:0007669"/>
    <property type="project" value="UniProtKB-KW"/>
</dbReference>
<protein>
    <submittedName>
        <fullName evidence="2">Endonuclease/exonuclease/phosphatase family metal-dependent hydrolase</fullName>
    </submittedName>
</protein>
<dbReference type="Pfam" id="PF03372">
    <property type="entry name" value="Exo_endo_phos"/>
    <property type="match status" value="1"/>
</dbReference>
<dbReference type="InterPro" id="IPR036691">
    <property type="entry name" value="Endo/exonu/phosph_ase_sf"/>
</dbReference>
<sequence length="256" mass="28544">MAAATMIRVGTYNLKEGGLDDDGRDDSRLRRQVEMLAGLDLHALALQELKNFHMNGWRRLWQIEQALGMRAWAVSSAHHGCHLAWLVRDPIRVIEERHDQAGTWWHALCGLLVEVAGTEAVLGNVHFAPSSPDERRGEAEACSLLSQRGRPTILCGDMNAFSITDTLPPSCNSQPLKVRKKLDRSPAVELEEAGLRDMGALLGDIVPTVSRPLPYRCDRIHTNLPREALISHHVVQEDEPLSDHRPVVGEMEIVMP</sequence>
<evidence type="ECO:0000313" key="2">
    <source>
        <dbReference type="EMBL" id="MCP2359711.1"/>
    </source>
</evidence>
<dbReference type="RefSeq" id="WP_253747129.1">
    <property type="nucleotide sequence ID" value="NZ_BAABKA010000035.1"/>
</dbReference>
<name>A0A9X2K7E6_9ACTN</name>
<dbReference type="EMBL" id="JAMZEB010000002">
    <property type="protein sequence ID" value="MCP2359711.1"/>
    <property type="molecule type" value="Genomic_DNA"/>
</dbReference>
<accession>A0A9X2K7E6</accession>
<keyword evidence="2" id="KW-0540">Nuclease</keyword>
<evidence type="ECO:0000259" key="1">
    <source>
        <dbReference type="Pfam" id="PF03372"/>
    </source>
</evidence>
<proteinExistence type="predicted"/>